<dbReference type="GO" id="GO:0003735">
    <property type="term" value="F:structural constituent of ribosome"/>
    <property type="evidence" value="ECO:0007669"/>
    <property type="project" value="InterPro"/>
</dbReference>
<evidence type="ECO:0000256" key="1">
    <source>
        <dbReference type="ARBA" id="ARBA00022980"/>
    </source>
</evidence>
<reference evidence="4" key="1">
    <citation type="submission" date="2013-08" db="EMBL/GenBank/DDBJ databases">
        <authorList>
            <person name="Mendez C."/>
            <person name="Richter M."/>
            <person name="Ferrer M."/>
            <person name="Sanchez J."/>
        </authorList>
    </citation>
    <scope>NUCLEOTIDE SEQUENCE</scope>
</reference>
<dbReference type="SMART" id="SM01397">
    <property type="entry name" value="Ribosomal_S3Ae"/>
    <property type="match status" value="1"/>
</dbReference>
<dbReference type="EMBL" id="AUZY01012759">
    <property type="protein sequence ID" value="EQD27853.1"/>
    <property type="molecule type" value="Genomic_DNA"/>
</dbReference>
<name>T0Y472_9ZZZZ</name>
<dbReference type="GO" id="GO:1990904">
    <property type="term" value="C:ribonucleoprotein complex"/>
    <property type="evidence" value="ECO:0007669"/>
    <property type="project" value="UniProtKB-KW"/>
</dbReference>
<reference evidence="4" key="2">
    <citation type="journal article" date="2014" name="ISME J.">
        <title>Microbial stratification in low pH oxic and suboxic macroscopic growths along an acid mine drainage.</title>
        <authorList>
            <person name="Mendez-Garcia C."/>
            <person name="Mesa V."/>
            <person name="Sprenger R.R."/>
            <person name="Richter M."/>
            <person name="Diez M.S."/>
            <person name="Solano J."/>
            <person name="Bargiela R."/>
            <person name="Golyshina O.V."/>
            <person name="Manteca A."/>
            <person name="Ramos J.L."/>
            <person name="Gallego J.R."/>
            <person name="Llorente I."/>
            <person name="Martins Dos Santos V.A."/>
            <person name="Jensen O.N."/>
            <person name="Pelaez A.I."/>
            <person name="Sanchez J."/>
            <person name="Ferrer M."/>
        </authorList>
    </citation>
    <scope>NUCLEOTIDE SEQUENCE</scope>
</reference>
<dbReference type="GO" id="GO:0005840">
    <property type="term" value="C:ribosome"/>
    <property type="evidence" value="ECO:0007669"/>
    <property type="project" value="UniProtKB-KW"/>
</dbReference>
<comment type="caution">
    <text evidence="4">The sequence shown here is derived from an EMBL/GenBank/DDBJ whole genome shotgun (WGS) entry which is preliminary data.</text>
</comment>
<keyword evidence="1 4" id="KW-0689">Ribosomal protein</keyword>
<feature type="region of interest" description="Disordered" evidence="3">
    <location>
        <begin position="1"/>
        <end position="21"/>
    </location>
</feature>
<dbReference type="GO" id="GO:0006412">
    <property type="term" value="P:translation"/>
    <property type="evidence" value="ECO:0007669"/>
    <property type="project" value="InterPro"/>
</dbReference>
<protein>
    <submittedName>
        <fullName evidence="4">Ribosomal protein S3Ae</fullName>
    </submittedName>
</protein>
<accession>T0Y472</accession>
<dbReference type="Pfam" id="PF01015">
    <property type="entry name" value="Ribosomal_S3Ae"/>
    <property type="match status" value="1"/>
</dbReference>
<evidence type="ECO:0000256" key="3">
    <source>
        <dbReference type="SAM" id="MobiDB-lite"/>
    </source>
</evidence>
<evidence type="ECO:0000313" key="4">
    <source>
        <dbReference type="EMBL" id="EQD27853.1"/>
    </source>
</evidence>
<gene>
    <name evidence="4" type="ORF">B1B_19006</name>
</gene>
<sequence length="251" mass="27588">MVPPDAPSQEKKKAQPGRSVKDKWRSKVWFKIRAPGLFQGMELGETLATEPEGMVGRTLEVTLSEVSGMADASKAHVKLRFRIVGVNLDSHVVETRFIGHELTSDYIRRLARRKRSKIDLSFHVRSKDGVEMVVKPLAVSEHRLQARLRGNLRNRLTEVLTQTAQERTASEFIRDLLNGDLVKVVAQGVHTLYPLKKIELRASEMLSPIPETGSALNAPSPPEPPVSSEPAPPSPPVPEAGTPPPPMAPAA</sequence>
<feature type="compositionally biased region" description="Pro residues" evidence="3">
    <location>
        <begin position="219"/>
        <end position="251"/>
    </location>
</feature>
<dbReference type="AlphaFoldDB" id="T0Y472"/>
<dbReference type="HAMAP" id="MF_00359">
    <property type="entry name" value="Ribosomal_eS1"/>
    <property type="match status" value="1"/>
</dbReference>
<organism evidence="4">
    <name type="scientific">mine drainage metagenome</name>
    <dbReference type="NCBI Taxonomy" id="410659"/>
    <lineage>
        <taxon>unclassified sequences</taxon>
        <taxon>metagenomes</taxon>
        <taxon>ecological metagenomes</taxon>
    </lineage>
</organism>
<dbReference type="InterPro" id="IPR030838">
    <property type="entry name" value="Ribosomal_eS1_arc"/>
</dbReference>
<keyword evidence="2" id="KW-0687">Ribonucleoprotein</keyword>
<evidence type="ECO:0000256" key="2">
    <source>
        <dbReference type="ARBA" id="ARBA00023274"/>
    </source>
</evidence>
<proteinExistence type="inferred from homology"/>
<feature type="region of interest" description="Disordered" evidence="3">
    <location>
        <begin position="209"/>
        <end position="251"/>
    </location>
</feature>
<feature type="compositionally biased region" description="Basic and acidic residues" evidence="3">
    <location>
        <begin position="8"/>
        <end position="21"/>
    </location>
</feature>
<dbReference type="InterPro" id="IPR001593">
    <property type="entry name" value="Ribosomal_eS1"/>
</dbReference>